<protein>
    <submittedName>
        <fullName evidence="1">Uncharacterized protein</fullName>
    </submittedName>
</protein>
<keyword evidence="2" id="KW-1185">Reference proteome</keyword>
<evidence type="ECO:0000313" key="2">
    <source>
        <dbReference type="Proteomes" id="UP000834106"/>
    </source>
</evidence>
<reference evidence="1" key="1">
    <citation type="submission" date="2023-05" db="EMBL/GenBank/DDBJ databases">
        <authorList>
            <person name="Huff M."/>
        </authorList>
    </citation>
    <scope>NUCLEOTIDE SEQUENCE</scope>
</reference>
<dbReference type="EMBL" id="OU503045">
    <property type="protein sequence ID" value="CAI9770344.1"/>
    <property type="molecule type" value="Genomic_DNA"/>
</dbReference>
<gene>
    <name evidence="1" type="ORF">FPE_LOCUS17619</name>
</gene>
<proteinExistence type="predicted"/>
<name>A0AAD1ZJ04_9LAMI</name>
<sequence length="136" mass="15441">MDIGKNVASSPGSKVLNPFAEPFEPAQKDMNVASSFGVVLNPFTRPLEPALENARTLFMTFSHGFPLAWFEIRDYFTEMYGNCVQYVYIHRSGEFGKVVFTTPHMPEAIMQGGEVVTFAIRNRPVWLKRFMPRVST</sequence>
<organism evidence="1 2">
    <name type="scientific">Fraxinus pennsylvanica</name>
    <dbReference type="NCBI Taxonomy" id="56036"/>
    <lineage>
        <taxon>Eukaryota</taxon>
        <taxon>Viridiplantae</taxon>
        <taxon>Streptophyta</taxon>
        <taxon>Embryophyta</taxon>
        <taxon>Tracheophyta</taxon>
        <taxon>Spermatophyta</taxon>
        <taxon>Magnoliopsida</taxon>
        <taxon>eudicotyledons</taxon>
        <taxon>Gunneridae</taxon>
        <taxon>Pentapetalae</taxon>
        <taxon>asterids</taxon>
        <taxon>lamiids</taxon>
        <taxon>Lamiales</taxon>
        <taxon>Oleaceae</taxon>
        <taxon>Oleeae</taxon>
        <taxon>Fraxinus</taxon>
    </lineage>
</organism>
<dbReference type="Proteomes" id="UP000834106">
    <property type="component" value="Chromosome 10"/>
</dbReference>
<evidence type="ECO:0000313" key="1">
    <source>
        <dbReference type="EMBL" id="CAI9770344.1"/>
    </source>
</evidence>
<dbReference type="PANTHER" id="PTHR33527">
    <property type="entry name" value="OS07G0274300 PROTEIN"/>
    <property type="match status" value="1"/>
</dbReference>
<dbReference type="AlphaFoldDB" id="A0AAD1ZJ04"/>
<dbReference type="PANTHER" id="PTHR33527:SF45">
    <property type="entry name" value="RRM DOMAIN-CONTAINING PROTEIN"/>
    <property type="match status" value="1"/>
</dbReference>
<accession>A0AAD1ZJ04</accession>